<keyword evidence="6 7" id="KW-0472">Membrane</keyword>
<dbReference type="Pfam" id="PF09815">
    <property type="entry name" value="XK-related"/>
    <property type="match status" value="2"/>
</dbReference>
<dbReference type="InterPro" id="IPR018629">
    <property type="entry name" value="XK-rel"/>
</dbReference>
<keyword evidence="3" id="KW-1003">Cell membrane</keyword>
<evidence type="ECO:0000256" key="1">
    <source>
        <dbReference type="ARBA" id="ARBA00004651"/>
    </source>
</evidence>
<evidence type="ECO:0000256" key="6">
    <source>
        <dbReference type="ARBA" id="ARBA00023136"/>
    </source>
</evidence>
<evidence type="ECO:0000256" key="8">
    <source>
        <dbReference type="SAM" id="MobiDB-lite"/>
    </source>
</evidence>
<evidence type="ECO:0000313" key="9">
    <source>
        <dbReference type="EMBL" id="CRL05141.1"/>
    </source>
</evidence>
<sequence length="601" mass="70849">MDPLDGIPEKILGYSVKTRWQISLNYLVPCIIELIVYISLMVVDSAVVYQHLLDRHYLNAWITLGVIFVPPVLTFFCVMISDQWPMESGCGSEKWKFFGRQNVNLLLFPICAVYRFSRKVFWCIESLFHEKNTYERHHALTKAAEHSPFELYHFLQSFFHSAPQIILQIFILLRDDMFRNYDTAFMQSISVILAFIKMAMTVESFQRFESQKCVGKNYPWLAPHQVHIRSTSFRRTLSAPGEISKNNAEDNSNLERKTMNVNENNFDSSKETPTKEIDFFKNITDDDKLKSMNEPIYDEIDASKHASTSQDIEPDDDLIENINEIKEYLRKTSADLELDSPILRHTGENFDRVPSLPPPPRPTSTKHPYLEKLNRLSTFKDMLIFNTENFIKEKVPRLPEGMFEHNQKAKEIKKENQTMSPASFTDETDILLPTRRKVVDGIESDDLVAKFISFLGWVMFLIMRIISLSVFSVFYLEICAWLCFAHYLLMLLCLINETRFKVKWQRTTFYFILAYIFIFNLMEFKVKFKNVRRWYVGYFLLVGAQNIAMTVVWYNFAVFLDSWWFEFMFLVIVQSGIMSLMCMILYFFYLKPKDKVFFVNE</sequence>
<dbReference type="AlphaFoldDB" id="A0A1J1IY51"/>
<keyword evidence="5 7" id="KW-1133">Transmembrane helix</keyword>
<evidence type="ECO:0000256" key="2">
    <source>
        <dbReference type="ARBA" id="ARBA00008789"/>
    </source>
</evidence>
<organism evidence="9 10">
    <name type="scientific">Clunio marinus</name>
    <dbReference type="NCBI Taxonomy" id="568069"/>
    <lineage>
        <taxon>Eukaryota</taxon>
        <taxon>Metazoa</taxon>
        <taxon>Ecdysozoa</taxon>
        <taxon>Arthropoda</taxon>
        <taxon>Hexapoda</taxon>
        <taxon>Insecta</taxon>
        <taxon>Pterygota</taxon>
        <taxon>Neoptera</taxon>
        <taxon>Endopterygota</taxon>
        <taxon>Diptera</taxon>
        <taxon>Nematocera</taxon>
        <taxon>Chironomoidea</taxon>
        <taxon>Chironomidae</taxon>
        <taxon>Clunio</taxon>
    </lineage>
</organism>
<feature type="transmembrane region" description="Helical" evidence="7">
    <location>
        <begin position="26"/>
        <end position="49"/>
    </location>
</feature>
<dbReference type="GO" id="GO:0005886">
    <property type="term" value="C:plasma membrane"/>
    <property type="evidence" value="ECO:0007669"/>
    <property type="project" value="UniProtKB-SubCell"/>
</dbReference>
<comment type="similarity">
    <text evidence="2 7">Belongs to the XK family.</text>
</comment>
<feature type="transmembrane region" description="Helical" evidence="7">
    <location>
        <begin position="507"/>
        <end position="524"/>
    </location>
</feature>
<dbReference type="GO" id="GO:0070782">
    <property type="term" value="P:phosphatidylserine exposure on apoptotic cell surface"/>
    <property type="evidence" value="ECO:0007669"/>
    <property type="project" value="TreeGrafter"/>
</dbReference>
<dbReference type="PANTHER" id="PTHR16024">
    <property type="entry name" value="XK-RELATED PROTEIN"/>
    <property type="match status" value="1"/>
</dbReference>
<feature type="transmembrane region" description="Helical" evidence="7">
    <location>
        <begin position="473"/>
        <end position="495"/>
    </location>
</feature>
<dbReference type="GO" id="GO:1902742">
    <property type="term" value="P:apoptotic process involved in development"/>
    <property type="evidence" value="ECO:0007669"/>
    <property type="project" value="TreeGrafter"/>
</dbReference>
<proteinExistence type="inferred from homology"/>
<feature type="transmembrane region" description="Helical" evidence="7">
    <location>
        <begin position="536"/>
        <end position="560"/>
    </location>
</feature>
<evidence type="ECO:0000256" key="5">
    <source>
        <dbReference type="ARBA" id="ARBA00022989"/>
    </source>
</evidence>
<dbReference type="InterPro" id="IPR050895">
    <property type="entry name" value="XK-related_scramblase"/>
</dbReference>
<feature type="transmembrane region" description="Helical" evidence="7">
    <location>
        <begin position="151"/>
        <end position="172"/>
    </location>
</feature>
<dbReference type="Proteomes" id="UP000183832">
    <property type="component" value="Unassembled WGS sequence"/>
</dbReference>
<dbReference type="EMBL" id="CVRI01000064">
    <property type="protein sequence ID" value="CRL05141.1"/>
    <property type="molecule type" value="Genomic_DNA"/>
</dbReference>
<dbReference type="OrthoDB" id="8190653at2759"/>
<reference evidence="9 10" key="1">
    <citation type="submission" date="2015-04" db="EMBL/GenBank/DDBJ databases">
        <authorList>
            <person name="Syromyatnikov M.Y."/>
            <person name="Popov V.N."/>
        </authorList>
    </citation>
    <scope>NUCLEOTIDE SEQUENCE [LARGE SCALE GENOMIC DNA]</scope>
</reference>
<evidence type="ECO:0000313" key="10">
    <source>
        <dbReference type="Proteomes" id="UP000183832"/>
    </source>
</evidence>
<feature type="transmembrane region" description="Helical" evidence="7">
    <location>
        <begin position="61"/>
        <end position="81"/>
    </location>
</feature>
<gene>
    <name evidence="9" type="ORF">CLUMA_CG017985</name>
</gene>
<evidence type="ECO:0000256" key="4">
    <source>
        <dbReference type="ARBA" id="ARBA00022692"/>
    </source>
</evidence>
<evidence type="ECO:0000256" key="7">
    <source>
        <dbReference type="RuleBase" id="RU910716"/>
    </source>
</evidence>
<comment type="subcellular location">
    <subcellularLocation>
        <location evidence="1">Cell membrane</location>
        <topology evidence="1">Multi-pass membrane protein</topology>
    </subcellularLocation>
    <subcellularLocation>
        <location evidence="7">Membrane</location>
        <topology evidence="7">Multi-pass membrane protein</topology>
    </subcellularLocation>
</comment>
<feature type="region of interest" description="Disordered" evidence="8">
    <location>
        <begin position="348"/>
        <end position="367"/>
    </location>
</feature>
<keyword evidence="10" id="KW-1185">Reference proteome</keyword>
<protein>
    <recommendedName>
        <fullName evidence="7">XK-related protein</fullName>
    </recommendedName>
</protein>
<feature type="transmembrane region" description="Helical" evidence="7">
    <location>
        <begin position="567"/>
        <end position="589"/>
    </location>
</feature>
<accession>A0A1J1IY51</accession>
<feature type="transmembrane region" description="Helical" evidence="7">
    <location>
        <begin position="184"/>
        <end position="202"/>
    </location>
</feature>
<dbReference type="PANTHER" id="PTHR16024:SF27">
    <property type="entry name" value="XK-RELATED PROTEIN"/>
    <property type="match status" value="1"/>
</dbReference>
<evidence type="ECO:0000256" key="3">
    <source>
        <dbReference type="ARBA" id="ARBA00022475"/>
    </source>
</evidence>
<dbReference type="GO" id="GO:0043652">
    <property type="term" value="P:engulfment of apoptotic cell"/>
    <property type="evidence" value="ECO:0007669"/>
    <property type="project" value="TreeGrafter"/>
</dbReference>
<keyword evidence="4 7" id="KW-0812">Transmembrane</keyword>
<name>A0A1J1IY51_9DIPT</name>
<feature type="transmembrane region" description="Helical" evidence="7">
    <location>
        <begin position="447"/>
        <end position="467"/>
    </location>
</feature>